<accession>A0A9P7UDK9</accession>
<sequence>MPATGTKAKLRCEASGCEHRTYSSLSNLKRHINSKHKQAVQMSCGKFFSNHQSNIKRHKNTCGCEILVQSPVPAGGTDLGTPMTAITTMTASTYDDLDMMLNDFNNGYDAVENNLFGSFQ</sequence>
<evidence type="ECO:0000313" key="1">
    <source>
        <dbReference type="EMBL" id="KAG7051828.1"/>
    </source>
</evidence>
<reference evidence="1" key="1">
    <citation type="submission" date="2021-05" db="EMBL/GenBank/DDBJ databases">
        <title>Comparative genomics of three Colletotrichum scovillei strains and genetic complementation revealed genes involved fungal growth and virulence on chili pepper.</title>
        <authorList>
            <person name="Hsieh D.-K."/>
            <person name="Chuang S.-C."/>
            <person name="Chen C.-Y."/>
            <person name="Chao Y.-T."/>
            <person name="Lu M.-Y.J."/>
            <person name="Lee M.-H."/>
            <person name="Shih M.-C."/>
        </authorList>
    </citation>
    <scope>NUCLEOTIDE SEQUENCE</scope>
    <source>
        <strain evidence="1">Coll-153</strain>
    </source>
</reference>
<comment type="caution">
    <text evidence="1">The sequence shown here is derived from an EMBL/GenBank/DDBJ whole genome shotgun (WGS) entry which is preliminary data.</text>
</comment>
<name>A0A9P7UDK9_9PEZI</name>
<dbReference type="Proteomes" id="UP000699042">
    <property type="component" value="Unassembled WGS sequence"/>
</dbReference>
<dbReference type="AlphaFoldDB" id="A0A9P7UDK9"/>
<keyword evidence="2" id="KW-1185">Reference proteome</keyword>
<organism evidence="1 2">
    <name type="scientific">Colletotrichum scovillei</name>
    <dbReference type="NCBI Taxonomy" id="1209932"/>
    <lineage>
        <taxon>Eukaryota</taxon>
        <taxon>Fungi</taxon>
        <taxon>Dikarya</taxon>
        <taxon>Ascomycota</taxon>
        <taxon>Pezizomycotina</taxon>
        <taxon>Sordariomycetes</taxon>
        <taxon>Hypocreomycetidae</taxon>
        <taxon>Glomerellales</taxon>
        <taxon>Glomerellaceae</taxon>
        <taxon>Colletotrichum</taxon>
        <taxon>Colletotrichum acutatum species complex</taxon>
    </lineage>
</organism>
<dbReference type="EMBL" id="JAESDN010000004">
    <property type="protein sequence ID" value="KAG7051828.1"/>
    <property type="molecule type" value="Genomic_DNA"/>
</dbReference>
<protein>
    <submittedName>
        <fullName evidence="1">Uncharacterized protein</fullName>
    </submittedName>
</protein>
<proteinExistence type="predicted"/>
<evidence type="ECO:0000313" key="2">
    <source>
        <dbReference type="Proteomes" id="UP000699042"/>
    </source>
</evidence>
<gene>
    <name evidence="1" type="ORF">JMJ77_002444</name>
</gene>